<dbReference type="PANTHER" id="PTHR31157">
    <property type="entry name" value="SCP DOMAIN-CONTAINING PROTEIN"/>
    <property type="match status" value="1"/>
</dbReference>
<dbReference type="Proteomes" id="UP000658278">
    <property type="component" value="Unassembled WGS sequence"/>
</dbReference>
<proteinExistence type="predicted"/>
<dbReference type="Gene3D" id="3.40.33.10">
    <property type="entry name" value="CAP"/>
    <property type="match status" value="1"/>
</dbReference>
<evidence type="ECO:0000259" key="1">
    <source>
        <dbReference type="Pfam" id="PF00188"/>
    </source>
</evidence>
<dbReference type="InterPro" id="IPR035940">
    <property type="entry name" value="CAP_sf"/>
</dbReference>
<dbReference type="AlphaFoldDB" id="A0A934VFX2"/>
<feature type="domain" description="SCP" evidence="1">
    <location>
        <begin position="20"/>
        <end position="140"/>
    </location>
</feature>
<evidence type="ECO:0000313" key="3">
    <source>
        <dbReference type="Proteomes" id="UP000658278"/>
    </source>
</evidence>
<organism evidence="2 3">
    <name type="scientific">Haloferula rosea</name>
    <dbReference type="NCBI Taxonomy" id="490093"/>
    <lineage>
        <taxon>Bacteria</taxon>
        <taxon>Pseudomonadati</taxon>
        <taxon>Verrucomicrobiota</taxon>
        <taxon>Verrucomicrobiia</taxon>
        <taxon>Verrucomicrobiales</taxon>
        <taxon>Verrucomicrobiaceae</taxon>
        <taxon>Haloferula</taxon>
    </lineage>
</organism>
<dbReference type="SUPFAM" id="SSF55797">
    <property type="entry name" value="PR-1-like"/>
    <property type="match status" value="1"/>
</dbReference>
<comment type="caution">
    <text evidence="2">The sequence shown here is derived from an EMBL/GenBank/DDBJ whole genome shotgun (WGS) entry which is preliminary data.</text>
</comment>
<sequence length="157" mass="17244">MAQKSPNAKSGDVSQLHTSINDYRQSIGKAPLRRHSGLDRLAQQHCEFMAKNRGKFTLGSENISHYGFEERALAAQRAYSMQNVAENVAGGTIRGNVSSTLVDSWANSKKHSFNLKGDWDATGVGVYTAPDGMVYATQIFATENRSHMALMDRMGAF</sequence>
<accession>A0A934VFX2</accession>
<dbReference type="CDD" id="cd05379">
    <property type="entry name" value="CAP_bacterial"/>
    <property type="match status" value="1"/>
</dbReference>
<dbReference type="RefSeq" id="WP_200278899.1">
    <property type="nucleotide sequence ID" value="NZ_JAENII010000007.1"/>
</dbReference>
<evidence type="ECO:0000313" key="2">
    <source>
        <dbReference type="EMBL" id="MBK1827447.1"/>
    </source>
</evidence>
<dbReference type="Pfam" id="PF00188">
    <property type="entry name" value="CAP"/>
    <property type="match status" value="1"/>
</dbReference>
<reference evidence="2" key="1">
    <citation type="submission" date="2021-01" db="EMBL/GenBank/DDBJ databases">
        <title>Modified the classification status of verrucomicrobia.</title>
        <authorList>
            <person name="Feng X."/>
        </authorList>
    </citation>
    <scope>NUCLEOTIDE SEQUENCE</scope>
    <source>
        <strain evidence="2">KCTC 22201</strain>
    </source>
</reference>
<dbReference type="PANTHER" id="PTHR31157:SF1">
    <property type="entry name" value="SCP DOMAIN-CONTAINING PROTEIN"/>
    <property type="match status" value="1"/>
</dbReference>
<name>A0A934VFX2_9BACT</name>
<gene>
    <name evidence="2" type="ORF">JIN81_10460</name>
</gene>
<dbReference type="EMBL" id="JAENII010000007">
    <property type="protein sequence ID" value="MBK1827447.1"/>
    <property type="molecule type" value="Genomic_DNA"/>
</dbReference>
<keyword evidence="3" id="KW-1185">Reference proteome</keyword>
<dbReference type="InterPro" id="IPR014044">
    <property type="entry name" value="CAP_dom"/>
</dbReference>
<protein>
    <submittedName>
        <fullName evidence="2">CAP domain-containing protein</fullName>
    </submittedName>
</protein>